<dbReference type="RefSeq" id="WP_072948010.1">
    <property type="nucleotide sequence ID" value="NZ_FRCT01000001.1"/>
</dbReference>
<dbReference type="AlphaFoldDB" id="A0A1M7GIQ7"/>
<dbReference type="EMBL" id="FRCT01000001">
    <property type="protein sequence ID" value="SHM15739.1"/>
    <property type="molecule type" value="Genomic_DNA"/>
</dbReference>
<accession>A0A1M7GIQ7</accession>
<evidence type="ECO:0000313" key="1">
    <source>
        <dbReference type="EMBL" id="SHM15739.1"/>
    </source>
</evidence>
<reference evidence="1 2" key="1">
    <citation type="submission" date="2016-11" db="EMBL/GenBank/DDBJ databases">
        <authorList>
            <person name="Jaros S."/>
            <person name="Januszkiewicz K."/>
            <person name="Wedrychowicz H."/>
        </authorList>
    </citation>
    <scope>NUCLEOTIDE SEQUENCE [LARGE SCALE GENOMIC DNA]</scope>
    <source>
        <strain evidence="1 2">Y1</strain>
    </source>
</reference>
<sequence>MKKILGILFLLIIVAAGVCAYFFPGIPYYYKCTHELEIRDSIWEELPKDLPKLSEGYADFSTMGVRITAWNDMEAQRAADDNAVTWANEDKSHMINISQERINESSDFLDMTGITHDDLDAYCKDAEKTTPESKYEFVKLMASLTMDDFDIHNYKNSKTFYRIMKLKSDDFYFGKEFPVKFYPVDGVGYRGYLLSSVEPDGDHGYAKFAVINIYPEKDKKTRYIIDISVTDWNEVLAIANSIKLT</sequence>
<dbReference type="Proteomes" id="UP000184394">
    <property type="component" value="Unassembled WGS sequence"/>
</dbReference>
<organism evidence="1 2">
    <name type="scientific">Ruminococcus flavefaciens</name>
    <dbReference type="NCBI Taxonomy" id="1265"/>
    <lineage>
        <taxon>Bacteria</taxon>
        <taxon>Bacillati</taxon>
        <taxon>Bacillota</taxon>
        <taxon>Clostridia</taxon>
        <taxon>Eubacteriales</taxon>
        <taxon>Oscillospiraceae</taxon>
        <taxon>Ruminococcus</taxon>
    </lineage>
</organism>
<gene>
    <name evidence="1" type="ORF">SAMN04487860_101308</name>
</gene>
<proteinExistence type="predicted"/>
<name>A0A1M7GIQ7_RUMFL</name>
<evidence type="ECO:0000313" key="2">
    <source>
        <dbReference type="Proteomes" id="UP000184394"/>
    </source>
</evidence>
<protein>
    <submittedName>
        <fullName evidence="1">Uncharacterized protein</fullName>
    </submittedName>
</protein>